<evidence type="ECO:0000259" key="2">
    <source>
        <dbReference type="Pfam" id="PF20434"/>
    </source>
</evidence>
<dbReference type="PROSITE" id="PS51257">
    <property type="entry name" value="PROKAR_LIPOPROTEIN"/>
    <property type="match status" value="1"/>
</dbReference>
<dbReference type="PANTHER" id="PTHR48081">
    <property type="entry name" value="AB HYDROLASE SUPERFAMILY PROTEIN C4A8.06C"/>
    <property type="match status" value="1"/>
</dbReference>
<feature type="domain" description="BD-FAE-like" evidence="2">
    <location>
        <begin position="66"/>
        <end position="264"/>
    </location>
</feature>
<proteinExistence type="predicted"/>
<sequence>MYKKISLILSLLVLITALSSCASYQQNYIDSPGMSYNYDEIKDPHYDVIENIIYTPEDWPKALASDLYLPRKLPSKVKAWPVVLMVHGGGWSNRDRTDMNFISGKLAEHGYAVLNVEYRLVPQFLYPAPVQDLQMALRWIQNNAAKYQFDLNKLNAWGFSSGAHLVTLVAGVTPGEAQTLNLSPPLPKIHSVVAEGTPADLRVYNNSPIIVPFLGAKRDENPQLYRESSPITHVSPEDPPVFLYHGKRDQLVEKEQSINYYNALRKAGVPAELYLHPLWGHISMFIFGRDAENKAIAFYNHYNGRALTEPSK</sequence>
<dbReference type="GO" id="GO:0016787">
    <property type="term" value="F:hydrolase activity"/>
    <property type="evidence" value="ECO:0007669"/>
    <property type="project" value="UniProtKB-KW"/>
</dbReference>
<dbReference type="InterPro" id="IPR050300">
    <property type="entry name" value="GDXG_lipolytic_enzyme"/>
</dbReference>
<comment type="caution">
    <text evidence="3">The sequence shown here is derived from an EMBL/GenBank/DDBJ whole genome shotgun (WGS) entry which is preliminary data.</text>
</comment>
<organism evidence="3">
    <name type="scientific">marine sediment metagenome</name>
    <dbReference type="NCBI Taxonomy" id="412755"/>
    <lineage>
        <taxon>unclassified sequences</taxon>
        <taxon>metagenomes</taxon>
        <taxon>ecological metagenomes</taxon>
    </lineage>
</organism>
<dbReference type="InterPro" id="IPR029058">
    <property type="entry name" value="AB_hydrolase_fold"/>
</dbReference>
<reference evidence="3" key="1">
    <citation type="journal article" date="2015" name="Nature">
        <title>Complex archaea that bridge the gap between prokaryotes and eukaryotes.</title>
        <authorList>
            <person name="Spang A."/>
            <person name="Saw J.H."/>
            <person name="Jorgensen S.L."/>
            <person name="Zaremba-Niedzwiedzka K."/>
            <person name="Martijn J."/>
            <person name="Lind A.E."/>
            <person name="van Eijk R."/>
            <person name="Schleper C."/>
            <person name="Guy L."/>
            <person name="Ettema T.J."/>
        </authorList>
    </citation>
    <scope>NUCLEOTIDE SEQUENCE</scope>
</reference>
<gene>
    <name evidence="3" type="ORF">LCGC14_0788540</name>
</gene>
<keyword evidence="1" id="KW-0378">Hydrolase</keyword>
<dbReference type="EMBL" id="LAZR01002074">
    <property type="protein sequence ID" value="KKN34963.1"/>
    <property type="molecule type" value="Genomic_DNA"/>
</dbReference>
<name>A0A0F9T0F1_9ZZZZ</name>
<evidence type="ECO:0000256" key="1">
    <source>
        <dbReference type="ARBA" id="ARBA00022801"/>
    </source>
</evidence>
<dbReference type="Pfam" id="PF20434">
    <property type="entry name" value="BD-FAE"/>
    <property type="match status" value="1"/>
</dbReference>
<accession>A0A0F9T0F1</accession>
<dbReference type="Gene3D" id="3.40.50.1820">
    <property type="entry name" value="alpha/beta hydrolase"/>
    <property type="match status" value="1"/>
</dbReference>
<dbReference type="SUPFAM" id="SSF53474">
    <property type="entry name" value="alpha/beta-Hydrolases"/>
    <property type="match status" value="1"/>
</dbReference>
<protein>
    <recommendedName>
        <fullName evidence="2">BD-FAE-like domain-containing protein</fullName>
    </recommendedName>
</protein>
<evidence type="ECO:0000313" key="3">
    <source>
        <dbReference type="EMBL" id="KKN34963.1"/>
    </source>
</evidence>
<dbReference type="AlphaFoldDB" id="A0A0F9T0F1"/>
<dbReference type="InterPro" id="IPR049492">
    <property type="entry name" value="BD-FAE-like_dom"/>
</dbReference>